<dbReference type="CDD" id="cd13147">
    <property type="entry name" value="MATE_MJ0709_like"/>
    <property type="match status" value="1"/>
</dbReference>
<evidence type="ECO:0000256" key="3">
    <source>
        <dbReference type="ARBA" id="ARBA00022475"/>
    </source>
</evidence>
<protein>
    <submittedName>
        <fullName evidence="8">Putative MATE family efflux protein</fullName>
    </submittedName>
</protein>
<evidence type="ECO:0000256" key="5">
    <source>
        <dbReference type="ARBA" id="ARBA00022989"/>
    </source>
</evidence>
<feature type="transmembrane region" description="Helical" evidence="7">
    <location>
        <begin position="251"/>
        <end position="276"/>
    </location>
</feature>
<reference evidence="8 9" key="1">
    <citation type="submission" date="2018-11" db="EMBL/GenBank/DDBJ databases">
        <title>Genomic Encyclopedia of Type Strains, Phase IV (KMG-IV): sequencing the most valuable type-strain genomes for metagenomic binning, comparative biology and taxonomic classification.</title>
        <authorList>
            <person name="Goeker M."/>
        </authorList>
    </citation>
    <scope>NUCLEOTIDE SEQUENCE [LARGE SCALE GENOMIC DNA]</scope>
    <source>
        <strain evidence="8 9">DSM 11977</strain>
    </source>
</reference>
<keyword evidence="5 7" id="KW-1133">Transmembrane helix</keyword>
<dbReference type="PIRSF" id="PIRSF006603">
    <property type="entry name" value="DinF"/>
    <property type="match status" value="1"/>
</dbReference>
<dbReference type="GO" id="GO:0005886">
    <property type="term" value="C:plasma membrane"/>
    <property type="evidence" value="ECO:0007669"/>
    <property type="project" value="UniProtKB-SubCell"/>
</dbReference>
<keyword evidence="2" id="KW-0813">Transport</keyword>
<feature type="transmembrane region" description="Helical" evidence="7">
    <location>
        <begin position="390"/>
        <end position="416"/>
    </location>
</feature>
<comment type="caution">
    <text evidence="8">The sequence shown here is derived from an EMBL/GenBank/DDBJ whole genome shotgun (WGS) entry which is preliminary data.</text>
</comment>
<accession>A0A3N5C6I8</accession>
<feature type="transmembrane region" description="Helical" evidence="7">
    <location>
        <begin position="319"/>
        <end position="339"/>
    </location>
</feature>
<feature type="transmembrane region" description="Helical" evidence="7">
    <location>
        <begin position="168"/>
        <end position="188"/>
    </location>
</feature>
<evidence type="ECO:0000256" key="1">
    <source>
        <dbReference type="ARBA" id="ARBA00004651"/>
    </source>
</evidence>
<sequence>MSKNDNIKIITGDPKKAIVKLAIPMMISMLLIMMYNIADSIWVAGLGADALAAIGFITPLFMVLVGLGNGIGAGANSLIARNIGAKNYKQANNSGLHAILLSVIVSVIFTILIEGFMVPILQFMGAGDTIQYAMDYSYIIFGFLFIFVYSGVASAIFRSEGDMKRSTIAIAITAVLNIILDPIFIYILNLGIAGAAWATVISATMSCVIMSYWIWGKKDLYLDLSLKNFDYQTSLMVDTLQVAIPSTLENIVFSALAIIINSMLVLAAGTTAVAVYTASMRIVQLAMIPLIGLGTAVLTVAGVAYGAHNYKNLKTAHSYSIKVGFLISIILGAIMFVFSSPIATIFSYTAASASLSPQIATAISVLSLFVLAIPHGIMSSMMFQGVGKGTYSLLITLLRSLILETVFAYLFCFTFGWGLTGIYAGVVFGCFVGGTIGYVWAKLFIRRFKQIAIRKYAPQEN</sequence>
<dbReference type="InterPro" id="IPR002528">
    <property type="entry name" value="MATE_fam"/>
</dbReference>
<evidence type="ECO:0000256" key="7">
    <source>
        <dbReference type="SAM" id="Phobius"/>
    </source>
</evidence>
<dbReference type="InterPro" id="IPR048279">
    <property type="entry name" value="MdtK-like"/>
</dbReference>
<dbReference type="PANTHER" id="PTHR43549:SF2">
    <property type="entry name" value="MULTIDRUG RESISTANCE PROTEIN NORM-RELATED"/>
    <property type="match status" value="1"/>
</dbReference>
<gene>
    <name evidence="8" type="ORF">EDC42_1365</name>
</gene>
<dbReference type="PANTHER" id="PTHR43549">
    <property type="entry name" value="MULTIDRUG RESISTANCE PROTEIN YPNP-RELATED"/>
    <property type="match status" value="1"/>
</dbReference>
<feature type="transmembrane region" description="Helical" evidence="7">
    <location>
        <begin position="194"/>
        <end position="215"/>
    </location>
</feature>
<feature type="transmembrane region" description="Helical" evidence="7">
    <location>
        <begin position="136"/>
        <end position="156"/>
    </location>
</feature>
<evidence type="ECO:0000256" key="2">
    <source>
        <dbReference type="ARBA" id="ARBA00022448"/>
    </source>
</evidence>
<evidence type="ECO:0000256" key="6">
    <source>
        <dbReference type="ARBA" id="ARBA00023136"/>
    </source>
</evidence>
<evidence type="ECO:0000256" key="4">
    <source>
        <dbReference type="ARBA" id="ARBA00022692"/>
    </source>
</evidence>
<dbReference type="InterPro" id="IPR052031">
    <property type="entry name" value="Membrane_Transporter-Flippase"/>
</dbReference>
<dbReference type="EMBL" id="RKRG01000002">
    <property type="protein sequence ID" value="RPF52021.1"/>
    <property type="molecule type" value="Genomic_DNA"/>
</dbReference>
<dbReference type="GO" id="GO:0042910">
    <property type="term" value="F:xenobiotic transmembrane transporter activity"/>
    <property type="evidence" value="ECO:0007669"/>
    <property type="project" value="InterPro"/>
</dbReference>
<evidence type="ECO:0000313" key="9">
    <source>
        <dbReference type="Proteomes" id="UP000271783"/>
    </source>
</evidence>
<feature type="transmembrane region" description="Helical" evidence="7">
    <location>
        <begin position="422"/>
        <end position="445"/>
    </location>
</feature>
<organism evidence="8 9">
    <name type="scientific">Methanobrevibacter gottschalkii DSM 11977</name>
    <dbReference type="NCBI Taxonomy" id="1122229"/>
    <lineage>
        <taxon>Archaea</taxon>
        <taxon>Methanobacteriati</taxon>
        <taxon>Methanobacteriota</taxon>
        <taxon>Methanomada group</taxon>
        <taxon>Methanobacteria</taxon>
        <taxon>Methanobacteriales</taxon>
        <taxon>Methanobacteriaceae</taxon>
        <taxon>Methanobrevibacter</taxon>
    </lineage>
</organism>
<keyword evidence="4 7" id="KW-0812">Transmembrane</keyword>
<dbReference type="Pfam" id="PF01554">
    <property type="entry name" value="MatE"/>
    <property type="match status" value="2"/>
</dbReference>
<feature type="transmembrane region" description="Helical" evidence="7">
    <location>
        <begin position="359"/>
        <end position="378"/>
    </location>
</feature>
<dbReference type="GO" id="GO:0015297">
    <property type="term" value="F:antiporter activity"/>
    <property type="evidence" value="ECO:0007669"/>
    <property type="project" value="InterPro"/>
</dbReference>
<feature type="transmembrane region" description="Helical" evidence="7">
    <location>
        <begin position="50"/>
        <end position="75"/>
    </location>
</feature>
<keyword evidence="3" id="KW-1003">Cell membrane</keyword>
<comment type="subcellular location">
    <subcellularLocation>
        <location evidence="1">Cell membrane</location>
        <topology evidence="1">Multi-pass membrane protein</topology>
    </subcellularLocation>
</comment>
<evidence type="ECO:0000313" key="8">
    <source>
        <dbReference type="EMBL" id="RPF52021.1"/>
    </source>
</evidence>
<feature type="transmembrane region" description="Helical" evidence="7">
    <location>
        <begin position="96"/>
        <end position="124"/>
    </location>
</feature>
<keyword evidence="9" id="KW-1185">Reference proteome</keyword>
<dbReference type="Proteomes" id="UP000271783">
    <property type="component" value="Unassembled WGS sequence"/>
</dbReference>
<feature type="transmembrane region" description="Helical" evidence="7">
    <location>
        <begin position="21"/>
        <end position="38"/>
    </location>
</feature>
<dbReference type="AlphaFoldDB" id="A0A3N5C6I8"/>
<name>A0A3N5C6I8_9EURY</name>
<dbReference type="NCBIfam" id="TIGR00797">
    <property type="entry name" value="matE"/>
    <property type="match status" value="1"/>
</dbReference>
<dbReference type="RefSeq" id="WP_069575488.1">
    <property type="nucleotide sequence ID" value="NZ_RKRG01000002.1"/>
</dbReference>
<feature type="transmembrane region" description="Helical" evidence="7">
    <location>
        <begin position="282"/>
        <end position="307"/>
    </location>
</feature>
<keyword evidence="6 7" id="KW-0472">Membrane</keyword>
<proteinExistence type="predicted"/>